<dbReference type="EMBL" id="BMAU01021370">
    <property type="protein sequence ID" value="GFY25053.1"/>
    <property type="molecule type" value="Genomic_DNA"/>
</dbReference>
<reference evidence="1" key="1">
    <citation type="submission" date="2020-08" db="EMBL/GenBank/DDBJ databases">
        <title>Multicomponent nature underlies the extraordinary mechanical properties of spider dragline silk.</title>
        <authorList>
            <person name="Kono N."/>
            <person name="Nakamura H."/>
            <person name="Mori M."/>
            <person name="Yoshida Y."/>
            <person name="Ohtoshi R."/>
            <person name="Malay A.D."/>
            <person name="Moran D.A.P."/>
            <person name="Tomita M."/>
            <person name="Numata K."/>
            <person name="Arakawa K."/>
        </authorList>
    </citation>
    <scope>NUCLEOTIDE SEQUENCE</scope>
</reference>
<gene>
    <name evidence="1" type="ORF">TNCV_2692441</name>
</gene>
<keyword evidence="2" id="KW-1185">Reference proteome</keyword>
<name>A0A8X7BAR1_TRICX</name>
<dbReference type="Proteomes" id="UP000887159">
    <property type="component" value="Unassembled WGS sequence"/>
</dbReference>
<dbReference type="AlphaFoldDB" id="A0A8X7BAR1"/>
<protein>
    <submittedName>
        <fullName evidence="1">Uncharacterized protein</fullName>
    </submittedName>
</protein>
<organism evidence="1 2">
    <name type="scientific">Trichonephila clavipes</name>
    <name type="common">Golden silk orbweaver</name>
    <name type="synonym">Nephila clavipes</name>
    <dbReference type="NCBI Taxonomy" id="2585209"/>
    <lineage>
        <taxon>Eukaryota</taxon>
        <taxon>Metazoa</taxon>
        <taxon>Ecdysozoa</taxon>
        <taxon>Arthropoda</taxon>
        <taxon>Chelicerata</taxon>
        <taxon>Arachnida</taxon>
        <taxon>Araneae</taxon>
        <taxon>Araneomorphae</taxon>
        <taxon>Entelegynae</taxon>
        <taxon>Araneoidea</taxon>
        <taxon>Nephilidae</taxon>
        <taxon>Trichonephila</taxon>
    </lineage>
</organism>
<sequence length="330" mass="37232">MNTTERINDGASTSTAGAVEILQVDDEIDSMLTPYCVGIDWVRSSLMKTHWAAASSRFTTTFFNNSFGHKCDVCYRLWFLLSLKSTKERHTLTAAPLLNNTFPEEYYHDCHSCRYVCCDAIDVPVDVNTMVQQLPHQLGDDQAFNVNIRNIIRKSTYLSGQWEKLGYNSYLGNHCISITRSQYIGIHFMLTQKPVVWQPTPSLMIRLSIYSVEDSMPVSVLGFYLRSYCNTAKRRQIATTSSVEISSSSNHKAGGVAIYRNINSFTDCNRVNIDISENNLGMKDAKAGDVYLVNEKVNGIFKLILGCVYIHPGTVLTEIKLFMLLLLLNI</sequence>
<accession>A0A8X7BAR1</accession>
<evidence type="ECO:0000313" key="2">
    <source>
        <dbReference type="Proteomes" id="UP000887159"/>
    </source>
</evidence>
<proteinExistence type="predicted"/>
<evidence type="ECO:0000313" key="1">
    <source>
        <dbReference type="EMBL" id="GFY25053.1"/>
    </source>
</evidence>
<comment type="caution">
    <text evidence="1">The sequence shown here is derived from an EMBL/GenBank/DDBJ whole genome shotgun (WGS) entry which is preliminary data.</text>
</comment>